<dbReference type="PANTHER" id="PTHR35271:SF1">
    <property type="entry name" value="ABC TRANSPORTER, SUBSTRATE-BINDING LIPOPROTEIN"/>
    <property type="match status" value="1"/>
</dbReference>
<protein>
    <submittedName>
        <fullName evidence="1">ABC-type uncharacterized transport system, substrate-binding protein</fullName>
    </submittedName>
</protein>
<accession>A0A1M7YAS9</accession>
<sequence>MTHMKLNFSFLSRLLLGLLFLLPGVCLAAPYKVLVVMSYDEEYGWEQEIREGIEATLGVVSEIKYVYMDTKNHLDLGPEKAKEAYKAYTEFQPDGVIAADDNAQSMFVVPYLKDKVVTPVIFCGVNADISLYGYPASNVSGVTERLHIGESLAFAQQLIPTIKKVAYMQKESPAGQASLQQFLKESANYPVESARFHLPKTLMEAKEIMAQLRNTVDALFFETLEGIPDEKGFPLNDRTVIPILAKIFGKPIISNNLYHVEDGTLCAVIKSGQEQGEEASNKLLQAMRGTPMSDIPVTGTKKGQPVLNVTVMEELGVKPKPFVLKGVKLIRTTPKFKVLVIMSYEEDFPWDLEVKEGIEAGLGGSSDITYFYMNTKTDLAGGQDKAQEAYQLYLQYQPDGVIASDDNAQSMFVVPYLKEKVNTPVIFCGVNAEPEKYGYPAKNVSGILERGHIKESIAMLQELLPAVKTIGFMAKESPTGRAVLEQAQKEAENYSAHPVAYLYPKTVQEAVDMAAGLREKADVLFVATMEGLTGADGTPRPEKEIIPLVAKTFGKPLISDNIYDMKYGMFSAIAVSGQEQGLKAAKYLKKAIQGTPVTSLPVTRNDQGRRMINVSVMKELGIQPKPSALIGVELFKTEE</sequence>
<dbReference type="Proteomes" id="UP000184603">
    <property type="component" value="Unassembled WGS sequence"/>
</dbReference>
<organism evidence="1 2">
    <name type="scientific">Desulfopila aestuarii DSM 18488</name>
    <dbReference type="NCBI Taxonomy" id="1121416"/>
    <lineage>
        <taxon>Bacteria</taxon>
        <taxon>Pseudomonadati</taxon>
        <taxon>Thermodesulfobacteriota</taxon>
        <taxon>Desulfobulbia</taxon>
        <taxon>Desulfobulbales</taxon>
        <taxon>Desulfocapsaceae</taxon>
        <taxon>Desulfopila</taxon>
    </lineage>
</organism>
<dbReference type="Gene3D" id="3.40.50.2300">
    <property type="match status" value="4"/>
</dbReference>
<proteinExistence type="predicted"/>
<dbReference type="EMBL" id="FRFE01000015">
    <property type="protein sequence ID" value="SHO49742.1"/>
    <property type="molecule type" value="Genomic_DNA"/>
</dbReference>
<dbReference type="Pfam" id="PF04392">
    <property type="entry name" value="ABC_sub_bind"/>
    <property type="match status" value="2"/>
</dbReference>
<keyword evidence="2" id="KW-1185">Reference proteome</keyword>
<name>A0A1M7YAS9_9BACT</name>
<dbReference type="InterPro" id="IPR007487">
    <property type="entry name" value="ABC_transpt-TYRBP-like"/>
</dbReference>
<dbReference type="AlphaFoldDB" id="A0A1M7YAS9"/>
<dbReference type="RefSeq" id="WP_084554029.1">
    <property type="nucleotide sequence ID" value="NZ_FRFE01000015.1"/>
</dbReference>
<gene>
    <name evidence="1" type="ORF">SAMN02745220_03063</name>
</gene>
<dbReference type="STRING" id="1121416.SAMN02745220_03063"/>
<evidence type="ECO:0000313" key="2">
    <source>
        <dbReference type="Proteomes" id="UP000184603"/>
    </source>
</evidence>
<dbReference type="OrthoDB" id="5644906at2"/>
<evidence type="ECO:0000313" key="1">
    <source>
        <dbReference type="EMBL" id="SHO49742.1"/>
    </source>
</evidence>
<dbReference type="PANTHER" id="PTHR35271">
    <property type="entry name" value="ABC TRANSPORTER, SUBSTRATE-BINDING LIPOPROTEIN-RELATED"/>
    <property type="match status" value="1"/>
</dbReference>
<reference evidence="1 2" key="1">
    <citation type="submission" date="2016-12" db="EMBL/GenBank/DDBJ databases">
        <authorList>
            <person name="Song W.-J."/>
            <person name="Kurnit D.M."/>
        </authorList>
    </citation>
    <scope>NUCLEOTIDE SEQUENCE [LARGE SCALE GENOMIC DNA]</scope>
    <source>
        <strain evidence="1 2">DSM 18488</strain>
    </source>
</reference>